<dbReference type="RefSeq" id="WP_008130878.1">
    <property type="nucleotide sequence ID" value="NZ_AQGW01000025.1"/>
</dbReference>
<dbReference type="EMBL" id="AQGW01000025">
    <property type="protein sequence ID" value="MBE0384236.1"/>
    <property type="molecule type" value="Genomic_DNA"/>
</dbReference>
<dbReference type="Proteomes" id="UP000238288">
    <property type="component" value="Chromosome PCAR9b"/>
</dbReference>
<dbReference type="Pfam" id="PF00072">
    <property type="entry name" value="Response_reg"/>
    <property type="match status" value="1"/>
</dbReference>
<evidence type="ECO:0000256" key="1">
    <source>
        <dbReference type="ARBA" id="ARBA00023125"/>
    </source>
</evidence>
<dbReference type="InterPro" id="IPR036388">
    <property type="entry name" value="WH-like_DNA-bd_sf"/>
</dbReference>
<proteinExistence type="predicted"/>
<evidence type="ECO:0000256" key="2">
    <source>
        <dbReference type="PROSITE-ProRule" id="PRU00169"/>
    </source>
</evidence>
<protein>
    <submittedName>
        <fullName evidence="7">DNA-binding response regulator in two-component regulatory system with KdpD</fullName>
    </submittedName>
    <submittedName>
        <fullName evidence="6">Two-component system, OmpR family, KDP operon response regulator KdpE</fullName>
    </submittedName>
</protein>
<sequence>MTKILILEDSPPLQSFLKTLLQASGYELSICDKGLDGFARLSEQSYDLVLLDLGLLDMDGQDWLIEFRQWSALPVLVLSARDGEVEKVTALDNGANDYITKPFSANELLARIRVLLRTQSQPSVAFTCGNIKIDPQKHSVTASGGEVKLTKKEYAILLLLFQNKNKVLTHNAILSHIWGAQYVERPEYVRVHVAQLRQKLEANPASPKYILTEPAVGYRLVD</sequence>
<dbReference type="InterPro" id="IPR011006">
    <property type="entry name" value="CheY-like_superfamily"/>
</dbReference>
<keyword evidence="2" id="KW-0597">Phosphoprotein</keyword>
<evidence type="ECO:0000259" key="5">
    <source>
        <dbReference type="PROSITE" id="PS51755"/>
    </source>
</evidence>
<reference evidence="7 8" key="2">
    <citation type="submission" date="2017-11" db="EMBL/GenBank/DDBJ databases">
        <authorList>
            <person name="Han C.G."/>
        </authorList>
    </citation>
    <scope>NUCLEOTIDE SEQUENCE [LARGE SCALE GENOMIC DNA]</scope>
    <source>
        <strain evidence="8">ATCC 43555</strain>
        <strain evidence="7">ATCC43555</strain>
    </source>
</reference>
<dbReference type="InterPro" id="IPR016032">
    <property type="entry name" value="Sig_transdc_resp-reg_C-effctor"/>
</dbReference>
<evidence type="ECO:0000256" key="3">
    <source>
        <dbReference type="PROSITE-ProRule" id="PRU01091"/>
    </source>
</evidence>
<dbReference type="Gene3D" id="6.10.250.690">
    <property type="match status" value="1"/>
</dbReference>
<dbReference type="Pfam" id="PF00486">
    <property type="entry name" value="Trans_reg_C"/>
    <property type="match status" value="1"/>
</dbReference>
<feature type="DNA-binding region" description="OmpR/PhoB-type" evidence="3">
    <location>
        <begin position="123"/>
        <end position="222"/>
    </location>
</feature>
<dbReference type="EMBL" id="LT965929">
    <property type="protein sequence ID" value="SOU42624.1"/>
    <property type="molecule type" value="Genomic_DNA"/>
</dbReference>
<evidence type="ECO:0000313" key="9">
    <source>
        <dbReference type="Proteomes" id="UP000615003"/>
    </source>
</evidence>
<gene>
    <name evidence="7" type="primary">kdpE</name>
    <name evidence="7" type="ORF">PCAR9_B0140</name>
    <name evidence="6" type="ORF">PCARR_b0182</name>
</gene>
<dbReference type="OrthoDB" id="9802426at2"/>
<organism evidence="7 8">
    <name type="scientific">Pseudoalteromonas carrageenovora IAM 12662</name>
    <dbReference type="NCBI Taxonomy" id="1314868"/>
    <lineage>
        <taxon>Bacteria</taxon>
        <taxon>Pseudomonadati</taxon>
        <taxon>Pseudomonadota</taxon>
        <taxon>Gammaproteobacteria</taxon>
        <taxon>Alteromonadales</taxon>
        <taxon>Pseudoalteromonadaceae</taxon>
        <taxon>Pseudoalteromonas</taxon>
    </lineage>
</organism>
<dbReference type="GO" id="GO:0005829">
    <property type="term" value="C:cytosol"/>
    <property type="evidence" value="ECO:0007669"/>
    <property type="project" value="TreeGrafter"/>
</dbReference>
<dbReference type="GO" id="GO:0000976">
    <property type="term" value="F:transcription cis-regulatory region binding"/>
    <property type="evidence" value="ECO:0007669"/>
    <property type="project" value="TreeGrafter"/>
</dbReference>
<name>A0A2K4XEA8_PSEVC</name>
<dbReference type="GeneID" id="93665332"/>
<dbReference type="InterPro" id="IPR001867">
    <property type="entry name" value="OmpR/PhoB-type_DNA-bd"/>
</dbReference>
<dbReference type="GO" id="GO:0006355">
    <property type="term" value="P:regulation of DNA-templated transcription"/>
    <property type="evidence" value="ECO:0007669"/>
    <property type="project" value="InterPro"/>
</dbReference>
<evidence type="ECO:0000313" key="6">
    <source>
        <dbReference type="EMBL" id="MBE0384236.1"/>
    </source>
</evidence>
<feature type="domain" description="Response regulatory" evidence="4">
    <location>
        <begin position="3"/>
        <end position="116"/>
    </location>
</feature>
<evidence type="ECO:0000313" key="7">
    <source>
        <dbReference type="EMBL" id="SOU42624.1"/>
    </source>
</evidence>
<dbReference type="Gene3D" id="1.10.10.10">
    <property type="entry name" value="Winged helix-like DNA-binding domain superfamily/Winged helix DNA-binding domain"/>
    <property type="match status" value="1"/>
</dbReference>
<evidence type="ECO:0000313" key="8">
    <source>
        <dbReference type="Proteomes" id="UP000238288"/>
    </source>
</evidence>
<feature type="modified residue" description="4-aspartylphosphate" evidence="2">
    <location>
        <position position="52"/>
    </location>
</feature>
<dbReference type="PROSITE" id="PS50110">
    <property type="entry name" value="RESPONSE_REGULATORY"/>
    <property type="match status" value="1"/>
</dbReference>
<dbReference type="GO" id="GO:0000156">
    <property type="term" value="F:phosphorelay response regulator activity"/>
    <property type="evidence" value="ECO:0007669"/>
    <property type="project" value="TreeGrafter"/>
</dbReference>
<evidence type="ECO:0000259" key="4">
    <source>
        <dbReference type="PROSITE" id="PS50110"/>
    </source>
</evidence>
<dbReference type="SUPFAM" id="SSF52172">
    <property type="entry name" value="CheY-like"/>
    <property type="match status" value="1"/>
</dbReference>
<dbReference type="SUPFAM" id="SSF46894">
    <property type="entry name" value="C-terminal effector domain of the bipartite response regulators"/>
    <property type="match status" value="1"/>
</dbReference>
<keyword evidence="1 3" id="KW-0238">DNA-binding</keyword>
<dbReference type="PANTHER" id="PTHR48111">
    <property type="entry name" value="REGULATOR OF RPOS"/>
    <property type="match status" value="1"/>
</dbReference>
<accession>A0A2K4XEA8</accession>
<dbReference type="PANTHER" id="PTHR48111:SF50">
    <property type="entry name" value="KDP OPERON TRANSCRIPTIONAL REGULATORY PROTEIN KDPE"/>
    <property type="match status" value="1"/>
</dbReference>
<dbReference type="SMART" id="SM00448">
    <property type="entry name" value="REC"/>
    <property type="match status" value="1"/>
</dbReference>
<dbReference type="GO" id="GO:0032993">
    <property type="term" value="C:protein-DNA complex"/>
    <property type="evidence" value="ECO:0007669"/>
    <property type="project" value="TreeGrafter"/>
</dbReference>
<keyword evidence="9" id="KW-1185">Reference proteome</keyword>
<dbReference type="AlphaFoldDB" id="A0A2K4XEA8"/>
<reference evidence="6 9" key="1">
    <citation type="submission" date="2015-06" db="EMBL/GenBank/DDBJ databases">
        <title>Genome sequence of Pseudoalteromonas carrageenovora.</title>
        <authorList>
            <person name="Xie B.-B."/>
            <person name="Rong J.-C."/>
            <person name="Qin Q.-L."/>
            <person name="Zhang Y.-Z."/>
        </authorList>
    </citation>
    <scope>NUCLEOTIDE SEQUENCE [LARGE SCALE GENOMIC DNA]</scope>
    <source>
        <strain evidence="6 9">IAM 12662</strain>
    </source>
</reference>
<dbReference type="PROSITE" id="PS51755">
    <property type="entry name" value="OMPR_PHOB"/>
    <property type="match status" value="1"/>
</dbReference>
<dbReference type="Gene3D" id="3.40.50.2300">
    <property type="match status" value="1"/>
</dbReference>
<dbReference type="CDD" id="cd00383">
    <property type="entry name" value="trans_reg_C"/>
    <property type="match status" value="1"/>
</dbReference>
<dbReference type="InterPro" id="IPR039420">
    <property type="entry name" value="WalR-like"/>
</dbReference>
<dbReference type="SMART" id="SM00862">
    <property type="entry name" value="Trans_reg_C"/>
    <property type="match status" value="1"/>
</dbReference>
<dbReference type="Proteomes" id="UP000615003">
    <property type="component" value="Unassembled WGS sequence"/>
</dbReference>
<dbReference type="InterPro" id="IPR001789">
    <property type="entry name" value="Sig_transdc_resp-reg_receiver"/>
</dbReference>
<feature type="domain" description="OmpR/PhoB-type" evidence="5">
    <location>
        <begin position="123"/>
        <end position="222"/>
    </location>
</feature>